<keyword evidence="2" id="KW-0472">Membrane</keyword>
<name>A0A820E5C5_9BILA</name>
<dbReference type="Proteomes" id="UP000663856">
    <property type="component" value="Unassembled WGS sequence"/>
</dbReference>
<dbReference type="EMBL" id="CAJOBG010008423">
    <property type="protein sequence ID" value="CAF4242958.1"/>
    <property type="molecule type" value="Genomic_DNA"/>
</dbReference>
<evidence type="ECO:0000313" key="4">
    <source>
        <dbReference type="EMBL" id="CAF2234769.1"/>
    </source>
</evidence>
<feature type="compositionally biased region" description="Low complexity" evidence="1">
    <location>
        <begin position="64"/>
        <end position="86"/>
    </location>
</feature>
<dbReference type="AlphaFoldDB" id="A0A820E5C5"/>
<keyword evidence="2" id="KW-1133">Transmembrane helix</keyword>
<evidence type="ECO:0000313" key="6">
    <source>
        <dbReference type="EMBL" id="CAF4280860.1"/>
    </source>
</evidence>
<evidence type="ECO:0000256" key="1">
    <source>
        <dbReference type="SAM" id="MobiDB-lite"/>
    </source>
</evidence>
<gene>
    <name evidence="5" type="ORF">OVN521_LOCUS28619</name>
    <name evidence="6" type="ORF">UXM345_LOCUS32336</name>
    <name evidence="3" type="ORF">WKI299_LOCUS24568</name>
    <name evidence="4" type="ORF">XDN619_LOCUS34523</name>
</gene>
<comment type="caution">
    <text evidence="5">The sequence shown here is derived from an EMBL/GenBank/DDBJ whole genome shotgun (WGS) entry which is preliminary data.</text>
</comment>
<dbReference type="EMBL" id="CAJOBF010009766">
    <property type="protein sequence ID" value="CAF4280860.1"/>
    <property type="molecule type" value="Genomic_DNA"/>
</dbReference>
<evidence type="ECO:0000313" key="3">
    <source>
        <dbReference type="EMBL" id="CAF2121939.1"/>
    </source>
</evidence>
<evidence type="ECO:0000256" key="2">
    <source>
        <dbReference type="SAM" id="Phobius"/>
    </source>
</evidence>
<keyword evidence="2" id="KW-0812">Transmembrane</keyword>
<reference evidence="5" key="1">
    <citation type="submission" date="2021-02" db="EMBL/GenBank/DDBJ databases">
        <authorList>
            <person name="Nowell W R."/>
        </authorList>
    </citation>
    <scope>NUCLEOTIDE SEQUENCE</scope>
</reference>
<dbReference type="Proteomes" id="UP000663866">
    <property type="component" value="Unassembled WGS sequence"/>
</dbReference>
<keyword evidence="7" id="KW-1185">Reference proteome</keyword>
<feature type="transmembrane region" description="Helical" evidence="2">
    <location>
        <begin position="258"/>
        <end position="277"/>
    </location>
</feature>
<organism evidence="5 7">
    <name type="scientific">Rotaria magnacalcarata</name>
    <dbReference type="NCBI Taxonomy" id="392030"/>
    <lineage>
        <taxon>Eukaryota</taxon>
        <taxon>Metazoa</taxon>
        <taxon>Spiralia</taxon>
        <taxon>Gnathifera</taxon>
        <taxon>Rotifera</taxon>
        <taxon>Eurotatoria</taxon>
        <taxon>Bdelloidea</taxon>
        <taxon>Philodinida</taxon>
        <taxon>Philodinidae</taxon>
        <taxon>Rotaria</taxon>
    </lineage>
</organism>
<dbReference type="EMBL" id="CAJNRF010010569">
    <property type="protein sequence ID" value="CAF2121939.1"/>
    <property type="molecule type" value="Genomic_DNA"/>
</dbReference>
<feature type="region of interest" description="Disordered" evidence="1">
    <location>
        <begin position="64"/>
        <end position="88"/>
    </location>
</feature>
<accession>A0A820E5C5</accession>
<evidence type="ECO:0000313" key="7">
    <source>
        <dbReference type="Proteomes" id="UP000663866"/>
    </source>
</evidence>
<dbReference type="Proteomes" id="UP000663842">
    <property type="component" value="Unassembled WGS sequence"/>
</dbReference>
<protein>
    <submittedName>
        <fullName evidence="5">Uncharacterized protein</fullName>
    </submittedName>
</protein>
<dbReference type="Proteomes" id="UP000663887">
    <property type="component" value="Unassembled WGS sequence"/>
</dbReference>
<dbReference type="EMBL" id="CAJNRG010017612">
    <property type="protein sequence ID" value="CAF2234769.1"/>
    <property type="molecule type" value="Genomic_DNA"/>
</dbReference>
<proteinExistence type="predicted"/>
<sequence>MDGSFVIKTGVKTGFKCLRDLLTKKAEEKLKQSKNAKAQPQTTATFNILSSSSSSSVSSFSTPSITTISSPPQATVSPPPQTTVSPLSDEEFNLDTFDLENGKDFFLNFFYNNKNELEASVKCKCGRLITLTLKSGNIQLSNFHKHLRMTSCNHIKTMKKTYEEQRKLELQRSTSASSLPADATSTTITHTQQSKLQVPGLASSCASSTISSRSSNISTPVPEKKVENVINHIHNHYRIKEKEFVLSHRLLFFLKKKFLLSVFVFTLVEQLLIYLYISFSRRTYVHCSSICIRNDII</sequence>
<evidence type="ECO:0000313" key="5">
    <source>
        <dbReference type="EMBL" id="CAF4242958.1"/>
    </source>
</evidence>